<evidence type="ECO:0000313" key="1">
    <source>
        <dbReference type="EMBL" id="GFD21380.1"/>
    </source>
</evidence>
<dbReference type="AlphaFoldDB" id="A0A699UFT5"/>
<organism evidence="1">
    <name type="scientific">Tanacetum cinerariifolium</name>
    <name type="common">Dalmatian daisy</name>
    <name type="synonym">Chrysanthemum cinerariifolium</name>
    <dbReference type="NCBI Taxonomy" id="118510"/>
    <lineage>
        <taxon>Eukaryota</taxon>
        <taxon>Viridiplantae</taxon>
        <taxon>Streptophyta</taxon>
        <taxon>Embryophyta</taxon>
        <taxon>Tracheophyta</taxon>
        <taxon>Spermatophyta</taxon>
        <taxon>Magnoliopsida</taxon>
        <taxon>eudicotyledons</taxon>
        <taxon>Gunneridae</taxon>
        <taxon>Pentapetalae</taxon>
        <taxon>asterids</taxon>
        <taxon>campanulids</taxon>
        <taxon>Asterales</taxon>
        <taxon>Asteraceae</taxon>
        <taxon>Asteroideae</taxon>
        <taxon>Anthemideae</taxon>
        <taxon>Anthemidinae</taxon>
        <taxon>Tanacetum</taxon>
    </lineage>
</organism>
<proteinExistence type="predicted"/>
<accession>A0A699UFT5</accession>
<reference evidence="1" key="1">
    <citation type="journal article" date="2019" name="Sci. Rep.">
        <title>Draft genome of Tanacetum cinerariifolium, the natural source of mosquito coil.</title>
        <authorList>
            <person name="Yamashiro T."/>
            <person name="Shiraishi A."/>
            <person name="Satake H."/>
            <person name="Nakayama K."/>
        </authorList>
    </citation>
    <scope>NUCLEOTIDE SEQUENCE</scope>
</reference>
<name>A0A699UFT5_TANCI</name>
<protein>
    <submittedName>
        <fullName evidence="1">Uncharacterized protein</fullName>
    </submittedName>
</protein>
<gene>
    <name evidence="1" type="ORF">Tci_893349</name>
</gene>
<comment type="caution">
    <text evidence="1">The sequence shown here is derived from an EMBL/GenBank/DDBJ whole genome shotgun (WGS) entry which is preliminary data.</text>
</comment>
<dbReference type="EMBL" id="BKCJ011329320">
    <property type="protein sequence ID" value="GFD21380.1"/>
    <property type="molecule type" value="Genomic_DNA"/>
</dbReference>
<feature type="non-terminal residue" evidence="1">
    <location>
        <position position="1"/>
    </location>
</feature>
<sequence length="115" mass="11179">RQIHSVAAHYQPVHVDGAAIGAAHAAGPVEAGRGAIVGKLGHEAIIAAGVGGQAAAANGEGRAGVVARHVHAGAAHGQRLYVHARAAIVEQLRPGKAGAAARVGELGHVAGIAQG</sequence>